<dbReference type="SUPFAM" id="SSF49313">
    <property type="entry name" value="Cadherin-like"/>
    <property type="match status" value="3"/>
</dbReference>
<keyword evidence="2" id="KW-1015">Disulfide bond</keyword>
<dbReference type="InterPro" id="IPR035940">
    <property type="entry name" value="CAP_sf"/>
</dbReference>
<dbReference type="InterPro" id="IPR001283">
    <property type="entry name" value="CRISP-related"/>
</dbReference>
<dbReference type="InterPro" id="IPR018244">
    <property type="entry name" value="Allrgn_V5/Tpx1_CS"/>
</dbReference>
<dbReference type="InterPro" id="IPR015919">
    <property type="entry name" value="Cadherin-like_sf"/>
</dbReference>
<dbReference type="GO" id="GO:0007156">
    <property type="term" value="P:homophilic cell adhesion via plasma membrane adhesion molecules"/>
    <property type="evidence" value="ECO:0007669"/>
    <property type="project" value="InterPro"/>
</dbReference>
<evidence type="ECO:0000256" key="2">
    <source>
        <dbReference type="ARBA" id="ARBA00023157"/>
    </source>
</evidence>
<evidence type="ECO:0000313" key="5">
    <source>
        <dbReference type="EMBL" id="EKC42211.1"/>
    </source>
</evidence>
<dbReference type="GO" id="GO:0005509">
    <property type="term" value="F:calcium ion binding"/>
    <property type="evidence" value="ECO:0007669"/>
    <property type="project" value="UniProtKB-UniRule"/>
</dbReference>
<dbReference type="SUPFAM" id="SSF55797">
    <property type="entry name" value="PR-1-like"/>
    <property type="match status" value="1"/>
</dbReference>
<evidence type="ECO:0000256" key="4">
    <source>
        <dbReference type="PROSITE-ProRule" id="PRU00121"/>
    </source>
</evidence>
<dbReference type="GO" id="GO:0005576">
    <property type="term" value="C:extracellular region"/>
    <property type="evidence" value="ECO:0007669"/>
    <property type="project" value="InterPro"/>
</dbReference>
<dbReference type="InterPro" id="IPR002126">
    <property type="entry name" value="Cadherin-like_dom"/>
</dbReference>
<dbReference type="InterPro" id="IPR014044">
    <property type="entry name" value="CAP_dom"/>
</dbReference>
<dbReference type="AlphaFoldDB" id="K1S475"/>
<proteinExistence type="predicted"/>
<evidence type="ECO:0000256" key="3">
    <source>
        <dbReference type="PROSITE-ProRule" id="PRU00043"/>
    </source>
</evidence>
<dbReference type="PANTHER" id="PTHR10334">
    <property type="entry name" value="CYSTEINE-RICH SECRETORY PROTEIN-RELATED"/>
    <property type="match status" value="1"/>
</dbReference>
<dbReference type="PROSITE" id="PS50070">
    <property type="entry name" value="KRINGLE_2"/>
    <property type="match status" value="1"/>
</dbReference>
<name>K1S475_MAGGI</name>
<dbReference type="InterPro" id="IPR002413">
    <property type="entry name" value="V5_allergen-like"/>
</dbReference>
<comment type="caution">
    <text evidence="4">Lacks conserved residue(s) required for the propagation of feature annotation.</text>
</comment>
<sequence>MFVVVPLVLLLSGVAIESATVKQKMPFEVRLPTKTGARILRRELDLEISNPKGKIKEVKVLRRRRQTTTEEQEFLDAHNEARFNVVPKAANMKKIKWSNELAQVARNYAQQCNWAHNPARTTDTKALTSQFSYVGENLYATSVSSVDPKSAVQSWDSEKSSYNYTNQACLGVCGHYTQVVWANSEYVGCASHSCPTFTGLPTSFNGGTIVVCNYGQGGNYNGQQPYMTGTPCTSCPSGYSCSNGLCVSGGDSNGSQTSSTTEDGDCFEGDGSNYQGQASTTVSGKTCLVWSSVYDFLPSNNYCRNYFSAYGVTEPVCYYQPGSYYVEPCGLPKCAYPRCGTTTLGVSPGSYSSSDFSSSSTHLGTLWMIEAEQFTSSCCGHISSWTFRPKTTGDIKFVVFHRLPDDTFLITGVSEHHVRTEDVGTTLTKASNPTLQIQNGDFIGWYFSGYPVFGHGTDSSYIMVKYMTGISQENIKKGKTVDWSGVTGAEYNILFGVQANIVAGTTPALTFPASVTILDSAPSGTKVLDLTFSYLDQTTLNTDLFIEQKLYSSQFFTLDTSTLEVKTTTDDIPEGTYTMEFFIMNACMRQSSRTLTITVQNAPISITNLDAQYKDLPEDTETQQSLYSIVTSDSSTTDPVYCDIVNPSEGPFHCRQTSNAVKTYDIFVYDWPQLSYSTKHTYNLQLECSDNTNTATGTYTVSIKRNESPQFHNTYWQVTVDAEEAGIGDVIFTVSTSDPENDDLWLTMSSSPSNSPFLLLNNVNNKPVLTNVKSLTVMENTPPSTSIYTFSASDPDPQDTLTFAASFNHGEGSNLFELDKTTGELKTSSWFTIDREQLQDDNNRYRMDLSVTDGKYYDKETLYIDVTNENESPVFLQKYYSVSTTEGPAGQSLPTPPWKYNDPDEDSLTFQFDCGADTGRFSFGSSTGSIQFKTVYDLDISRVPTNVMCTVFISDGRLSDSAELSITVEHQNEAAPTFPQSSISVYVECVAEALTVVTKVSAYESDGASNDHGSIYYILDQSGLTKDYFGIKENGVIYTKDVLTSMCTGDTLVFNVVALDRAGKNSTLQVTVNVVLTTTTSTTTTTEKMVSTFTNPENMYVALPLAVASVVFVLLMFGMIFNYLPCAIKSVLTSVATKVG</sequence>
<dbReference type="GO" id="GO:0016020">
    <property type="term" value="C:membrane"/>
    <property type="evidence" value="ECO:0007669"/>
    <property type="project" value="InterPro"/>
</dbReference>
<evidence type="ECO:0000256" key="1">
    <source>
        <dbReference type="ARBA" id="ARBA00022572"/>
    </source>
</evidence>
<dbReference type="SMART" id="SM00130">
    <property type="entry name" value="KR"/>
    <property type="match status" value="1"/>
</dbReference>
<dbReference type="Gene3D" id="3.40.33.10">
    <property type="entry name" value="CAP"/>
    <property type="match status" value="1"/>
</dbReference>
<organism evidence="5">
    <name type="scientific">Magallana gigas</name>
    <name type="common">Pacific oyster</name>
    <name type="synonym">Crassostrea gigas</name>
    <dbReference type="NCBI Taxonomy" id="29159"/>
    <lineage>
        <taxon>Eukaryota</taxon>
        <taxon>Metazoa</taxon>
        <taxon>Spiralia</taxon>
        <taxon>Lophotrochozoa</taxon>
        <taxon>Mollusca</taxon>
        <taxon>Bivalvia</taxon>
        <taxon>Autobranchia</taxon>
        <taxon>Pteriomorphia</taxon>
        <taxon>Ostreida</taxon>
        <taxon>Ostreoidea</taxon>
        <taxon>Ostreidae</taxon>
        <taxon>Magallana</taxon>
    </lineage>
</organism>
<dbReference type="InterPro" id="IPR000001">
    <property type="entry name" value="Kringle"/>
</dbReference>
<dbReference type="InterPro" id="IPR038178">
    <property type="entry name" value="Kringle_sf"/>
</dbReference>
<dbReference type="PRINTS" id="PR00838">
    <property type="entry name" value="V5ALLERGEN"/>
</dbReference>
<dbReference type="PROSITE" id="PS01009">
    <property type="entry name" value="CRISP_1"/>
    <property type="match status" value="1"/>
</dbReference>
<dbReference type="InParanoid" id="K1S475"/>
<keyword evidence="3" id="KW-0106">Calcium</keyword>
<reference evidence="5" key="1">
    <citation type="journal article" date="2012" name="Nature">
        <title>The oyster genome reveals stress adaptation and complexity of shell formation.</title>
        <authorList>
            <person name="Zhang G."/>
            <person name="Fang X."/>
            <person name="Guo X."/>
            <person name="Li L."/>
            <person name="Luo R."/>
            <person name="Xu F."/>
            <person name="Yang P."/>
            <person name="Zhang L."/>
            <person name="Wang X."/>
            <person name="Qi H."/>
            <person name="Xiong Z."/>
            <person name="Que H."/>
            <person name="Xie Y."/>
            <person name="Holland P.W."/>
            <person name="Paps J."/>
            <person name="Zhu Y."/>
            <person name="Wu F."/>
            <person name="Chen Y."/>
            <person name="Wang J."/>
            <person name="Peng C."/>
            <person name="Meng J."/>
            <person name="Yang L."/>
            <person name="Liu J."/>
            <person name="Wen B."/>
            <person name="Zhang N."/>
            <person name="Huang Z."/>
            <person name="Zhu Q."/>
            <person name="Feng Y."/>
            <person name="Mount A."/>
            <person name="Hedgecock D."/>
            <person name="Xu Z."/>
            <person name="Liu Y."/>
            <person name="Domazet-Loso T."/>
            <person name="Du Y."/>
            <person name="Sun X."/>
            <person name="Zhang S."/>
            <person name="Liu B."/>
            <person name="Cheng P."/>
            <person name="Jiang X."/>
            <person name="Li J."/>
            <person name="Fan D."/>
            <person name="Wang W."/>
            <person name="Fu W."/>
            <person name="Wang T."/>
            <person name="Wang B."/>
            <person name="Zhang J."/>
            <person name="Peng Z."/>
            <person name="Li Y."/>
            <person name="Li N."/>
            <person name="Wang J."/>
            <person name="Chen M."/>
            <person name="He Y."/>
            <person name="Tan F."/>
            <person name="Song X."/>
            <person name="Zheng Q."/>
            <person name="Huang R."/>
            <person name="Yang H."/>
            <person name="Du X."/>
            <person name="Chen L."/>
            <person name="Yang M."/>
            <person name="Gaffney P.M."/>
            <person name="Wang S."/>
            <person name="Luo L."/>
            <person name="She Z."/>
            <person name="Ming Y."/>
            <person name="Huang W."/>
            <person name="Zhang S."/>
            <person name="Huang B."/>
            <person name="Zhang Y."/>
            <person name="Qu T."/>
            <person name="Ni P."/>
            <person name="Miao G."/>
            <person name="Wang J."/>
            <person name="Wang Q."/>
            <person name="Steinberg C.E."/>
            <person name="Wang H."/>
            <person name="Li N."/>
            <person name="Qian L."/>
            <person name="Zhang G."/>
            <person name="Li Y."/>
            <person name="Yang H."/>
            <person name="Liu X."/>
            <person name="Wang J."/>
            <person name="Yin Y."/>
            <person name="Wang J."/>
        </authorList>
    </citation>
    <scope>NUCLEOTIDE SEQUENCE [LARGE SCALE GENOMIC DNA]</scope>
    <source>
        <strain evidence="5">05x7-T-G4-1.051#20</strain>
    </source>
</reference>
<dbReference type="Gene3D" id="2.60.40.60">
    <property type="entry name" value="Cadherins"/>
    <property type="match status" value="4"/>
</dbReference>
<dbReference type="Pfam" id="PF00028">
    <property type="entry name" value="Cadherin"/>
    <property type="match status" value="1"/>
</dbReference>
<dbReference type="CDD" id="cd11304">
    <property type="entry name" value="Cadherin_repeat"/>
    <property type="match status" value="1"/>
</dbReference>
<dbReference type="HOGENOM" id="CLU_277884_0_0_1"/>
<dbReference type="SMART" id="SM00198">
    <property type="entry name" value="SCP"/>
    <property type="match status" value="1"/>
</dbReference>
<dbReference type="PRINTS" id="PR00837">
    <property type="entry name" value="V5TPXLIKE"/>
</dbReference>
<dbReference type="Pfam" id="PF00188">
    <property type="entry name" value="CAP"/>
    <property type="match status" value="1"/>
</dbReference>
<dbReference type="EMBL" id="JH823233">
    <property type="protein sequence ID" value="EKC42211.1"/>
    <property type="molecule type" value="Genomic_DNA"/>
</dbReference>
<keyword evidence="1 4" id="KW-0420">Kringle</keyword>
<protein>
    <submittedName>
        <fullName evidence="5">Peptidase inhibitor 16</fullName>
    </submittedName>
</protein>
<dbReference type="SUPFAM" id="SSF57440">
    <property type="entry name" value="Kringle-like"/>
    <property type="match status" value="1"/>
</dbReference>
<dbReference type="PROSITE" id="PS50268">
    <property type="entry name" value="CADHERIN_2"/>
    <property type="match status" value="2"/>
</dbReference>
<dbReference type="InterPro" id="IPR013806">
    <property type="entry name" value="Kringle-like"/>
</dbReference>
<accession>K1S475</accession>
<gene>
    <name evidence="5" type="ORF">CGI_10028008</name>
</gene>
<dbReference type="Gene3D" id="2.40.20.10">
    <property type="entry name" value="Plasminogen Kringle 4"/>
    <property type="match status" value="1"/>
</dbReference>